<gene>
    <name evidence="1" type="ORF">ACFS6H_05435</name>
</gene>
<evidence type="ECO:0000313" key="1">
    <source>
        <dbReference type="EMBL" id="MFD2919147.1"/>
    </source>
</evidence>
<dbReference type="Proteomes" id="UP001597511">
    <property type="component" value="Unassembled WGS sequence"/>
</dbReference>
<name>A0ABW6A1M3_9BACT</name>
<evidence type="ECO:0008006" key="3">
    <source>
        <dbReference type="Google" id="ProtNLM"/>
    </source>
</evidence>
<keyword evidence="2" id="KW-1185">Reference proteome</keyword>
<organism evidence="1 2">
    <name type="scientific">Terrimonas rubra</name>
    <dbReference type="NCBI Taxonomy" id="1035890"/>
    <lineage>
        <taxon>Bacteria</taxon>
        <taxon>Pseudomonadati</taxon>
        <taxon>Bacteroidota</taxon>
        <taxon>Chitinophagia</taxon>
        <taxon>Chitinophagales</taxon>
        <taxon>Chitinophagaceae</taxon>
        <taxon>Terrimonas</taxon>
    </lineage>
</organism>
<sequence length="308" mass="35248">MKPSLSPYNHHVLPLLNAEVFCAAIMENGVDFDSLDIFYEGGFRQNYRNDIEEVRHEYEGDPDAAIKINLNRNGIYDNLPEGLFHQAKGSSRTSSTRDMITEHRQYKDEEKMARRFFKPLQQELFRAGVAQELEERRLLFASLVGDVPPSFFSFWNIDKHLPAAPATMLIRVLPFARHIKGNKELTAKTLALVLNKPVAVAEIIKQQQYTAAQENFFECGKNALLGINTITGHTVHEPSLCWQFTISGVSTEELESYVPEKPMGQLLHRFTELFIPLITDVSFNFETKQDQQTETLHNEYVMGYGFTI</sequence>
<accession>A0ABW6A1M3</accession>
<dbReference type="RefSeq" id="WP_386096052.1">
    <property type="nucleotide sequence ID" value="NZ_JBHUOZ010000001.1"/>
</dbReference>
<proteinExistence type="predicted"/>
<protein>
    <recommendedName>
        <fullName evidence="3">Type VI secretion, VasB, ImpH, VC_A0111</fullName>
    </recommendedName>
</protein>
<reference evidence="2" key="1">
    <citation type="journal article" date="2019" name="Int. J. Syst. Evol. Microbiol.">
        <title>The Global Catalogue of Microorganisms (GCM) 10K type strain sequencing project: providing services to taxonomists for standard genome sequencing and annotation.</title>
        <authorList>
            <consortium name="The Broad Institute Genomics Platform"/>
            <consortium name="The Broad Institute Genome Sequencing Center for Infectious Disease"/>
            <person name="Wu L."/>
            <person name="Ma J."/>
        </authorList>
    </citation>
    <scope>NUCLEOTIDE SEQUENCE [LARGE SCALE GENOMIC DNA]</scope>
    <source>
        <strain evidence="2">KCTC 23299</strain>
    </source>
</reference>
<comment type="caution">
    <text evidence="1">The sequence shown here is derived from an EMBL/GenBank/DDBJ whole genome shotgun (WGS) entry which is preliminary data.</text>
</comment>
<dbReference type="EMBL" id="JBHUOZ010000001">
    <property type="protein sequence ID" value="MFD2919147.1"/>
    <property type="molecule type" value="Genomic_DNA"/>
</dbReference>
<evidence type="ECO:0000313" key="2">
    <source>
        <dbReference type="Proteomes" id="UP001597511"/>
    </source>
</evidence>